<feature type="transmembrane region" description="Helical" evidence="1">
    <location>
        <begin position="124"/>
        <end position="146"/>
    </location>
</feature>
<keyword evidence="3" id="KW-1185">Reference proteome</keyword>
<evidence type="ECO:0000256" key="1">
    <source>
        <dbReference type="SAM" id="Phobius"/>
    </source>
</evidence>
<protein>
    <submittedName>
        <fullName evidence="2">DUF6216 family protein</fullName>
    </submittedName>
</protein>
<dbReference type="Pfam" id="PF19723">
    <property type="entry name" value="DUF6216"/>
    <property type="match status" value="1"/>
</dbReference>
<dbReference type="InterPro" id="IPR046188">
    <property type="entry name" value="DUF6216"/>
</dbReference>
<dbReference type="Proteomes" id="UP001229025">
    <property type="component" value="Unassembled WGS sequence"/>
</dbReference>
<accession>A0ABT6UPH6</accession>
<feature type="transmembrane region" description="Helical" evidence="1">
    <location>
        <begin position="237"/>
        <end position="256"/>
    </location>
</feature>
<sequence>METIYSNLWELPSFSAALLFLMICSVVYFHTRSGSSYGLLSRFYTLITGGNDFYDTSLQNFWKTRQDVERFNALFNIGAKSIDDAKKFKAWIETHNLEINRVSSTSGYFDFQNMRIRKVKPTKLILSFSAVLFFLAFSCLSFGIGVTDYAIVRFTDDQKWFGLNKNEAKSIRVNPFSFNASEWVISEKVCKLDDYMHSQQVINSKLNRYEVDFVCGSFTNGAEIKRINSIKDDQSKFIFLSMISSVLFLGFINKLFRLIKVKEARTYVMKNT</sequence>
<keyword evidence="1" id="KW-1133">Transmembrane helix</keyword>
<name>A0ABT6UPH6_9GAMM</name>
<evidence type="ECO:0000313" key="2">
    <source>
        <dbReference type="EMBL" id="MDI5883963.1"/>
    </source>
</evidence>
<proteinExistence type="predicted"/>
<reference evidence="3" key="2">
    <citation type="submission" date="2023-07" db="EMBL/GenBank/DDBJ databases">
        <title>Genome-based characterization of strain KMM 296 and proposal for reclassification of Cobetia litoralis and Cobetia pacifica, and emended description of the species Cobetia amphilecti and Cobetia marina.</title>
        <authorList>
            <person name="Balabanova L."/>
            <person name="Nedashkovskaya O."/>
        </authorList>
    </citation>
    <scope>NUCLEOTIDE SEQUENCE [LARGE SCALE GENOMIC DNA]</scope>
    <source>
        <strain evidence="3">NRIC 0815</strain>
    </source>
</reference>
<dbReference type="GeneID" id="97327197"/>
<feature type="transmembrane region" description="Helical" evidence="1">
    <location>
        <begin position="12"/>
        <end position="31"/>
    </location>
</feature>
<keyword evidence="1" id="KW-0812">Transmembrane</keyword>
<evidence type="ECO:0000313" key="3">
    <source>
        <dbReference type="Proteomes" id="UP001229025"/>
    </source>
</evidence>
<organism evidence="2 3">
    <name type="scientific">Cobetia amphilecti</name>
    <dbReference type="NCBI Taxonomy" id="1055104"/>
    <lineage>
        <taxon>Bacteria</taxon>
        <taxon>Pseudomonadati</taxon>
        <taxon>Pseudomonadota</taxon>
        <taxon>Gammaproteobacteria</taxon>
        <taxon>Oceanospirillales</taxon>
        <taxon>Halomonadaceae</taxon>
        <taxon>Cobetia</taxon>
    </lineage>
</organism>
<comment type="caution">
    <text evidence="2">The sequence shown here is derived from an EMBL/GenBank/DDBJ whole genome shotgun (WGS) entry which is preliminary data.</text>
</comment>
<keyword evidence="1" id="KW-0472">Membrane</keyword>
<dbReference type="EMBL" id="JASCSA010000004">
    <property type="protein sequence ID" value="MDI5883963.1"/>
    <property type="molecule type" value="Genomic_DNA"/>
</dbReference>
<dbReference type="RefSeq" id="WP_284726590.1">
    <property type="nucleotide sequence ID" value="NZ_CP136695.1"/>
</dbReference>
<reference evidence="2 3" key="1">
    <citation type="submission" date="2023-04" db="EMBL/GenBank/DDBJ databases">
        <authorList>
            <person name="Otstavnykh N."/>
            <person name="Seitkalieva A."/>
            <person name="Bystritskaya E."/>
        </authorList>
    </citation>
    <scope>NUCLEOTIDE SEQUENCE [LARGE SCALE GENOMIC DNA]</scope>
    <source>
        <strain evidence="2 3">NRIC 0815</strain>
    </source>
</reference>
<gene>
    <name evidence="2" type="ORF">QLT01_06285</name>
</gene>